<reference evidence="1 2" key="1">
    <citation type="journal article" date="2012" name="ISME J.">
        <title>Nitrification expanded: discovery, physiology and genomics of a nitrite-oxidizing bacterium from the phylum Chloroflexi.</title>
        <authorList>
            <person name="Sorokin D.Y."/>
            <person name="Lucker S."/>
            <person name="Vejmelkova D."/>
            <person name="Kostrikina N.A."/>
            <person name="Kleerebezem R."/>
            <person name="Rijpstra W.I."/>
            <person name="Damste J.S."/>
            <person name="Le Paslier D."/>
            <person name="Muyzer G."/>
            <person name="Wagner M."/>
            <person name="van Loosdrecht M.C."/>
            <person name="Daims H."/>
        </authorList>
    </citation>
    <scope>NUCLEOTIDE SEQUENCE [LARGE SCALE GENOMIC DNA]</scope>
    <source>
        <strain evidence="2">none</strain>
    </source>
</reference>
<proteinExistence type="predicted"/>
<dbReference type="Proteomes" id="UP000004221">
    <property type="component" value="Unassembled WGS sequence"/>
</dbReference>
<accession>I4EGF9</accession>
<evidence type="ECO:0008006" key="3">
    <source>
        <dbReference type="Google" id="ProtNLM"/>
    </source>
</evidence>
<evidence type="ECO:0000313" key="2">
    <source>
        <dbReference type="Proteomes" id="UP000004221"/>
    </source>
</evidence>
<dbReference type="InterPro" id="IPR027304">
    <property type="entry name" value="Trigger_fact/SurA_dom_sf"/>
</dbReference>
<gene>
    <name evidence="1" type="ORF">NITHO_270017</name>
</gene>
<dbReference type="RefSeq" id="WP_008477369.1">
    <property type="nucleotide sequence ID" value="NZ_CAGS01000190.1"/>
</dbReference>
<dbReference type="Pfam" id="PF13623">
    <property type="entry name" value="SurA_N_2"/>
    <property type="match status" value="1"/>
</dbReference>
<sequence>MFRSASYRFPLPRLLLILAIGCLSLVVIAKTGATTPTSAEDDTRALFKLDGHEYPDIVARVNGKPISGLALAQRVFIFQHSPSTPKSINQSNVQQAALDQLIREAVLIGSANEVGITASDKEVADFAVEQQKAILNGDDPIARDLYAAAAARLGVSSQGVVADPRALHTYRYGMILGRMYDFVRGTLPEDQRMDPEAFEKAVGDFVEQHAKDVQILIEP</sequence>
<dbReference type="Gene3D" id="1.10.4030.10">
    <property type="entry name" value="Porin chaperone SurA, peptide-binding domain"/>
    <property type="match status" value="1"/>
</dbReference>
<keyword evidence="2" id="KW-1185">Reference proteome</keyword>
<name>I4EGF9_9BACT</name>
<protein>
    <recommendedName>
        <fullName evidence="3">Peptidylprolyl isomerase</fullName>
    </recommendedName>
</protein>
<dbReference type="AlphaFoldDB" id="I4EGF9"/>
<dbReference type="OrthoDB" id="9801763at2"/>
<dbReference type="EMBL" id="CAGS01000190">
    <property type="protein sequence ID" value="CCF83771.1"/>
    <property type="molecule type" value="Genomic_DNA"/>
</dbReference>
<evidence type="ECO:0000313" key="1">
    <source>
        <dbReference type="EMBL" id="CCF83771.1"/>
    </source>
</evidence>
<comment type="caution">
    <text evidence="1">The sequence shown here is derived from an EMBL/GenBank/DDBJ whole genome shotgun (WGS) entry which is preliminary data.</text>
</comment>
<organism evidence="1 2">
    <name type="scientific">Nitrolancea hollandica Lb</name>
    <dbReference type="NCBI Taxonomy" id="1129897"/>
    <lineage>
        <taxon>Bacteria</taxon>
        <taxon>Pseudomonadati</taxon>
        <taxon>Thermomicrobiota</taxon>
        <taxon>Thermomicrobia</taxon>
        <taxon>Sphaerobacterales</taxon>
        <taxon>Sphaerobacterineae</taxon>
        <taxon>Sphaerobacteraceae</taxon>
        <taxon>Nitrolancea</taxon>
    </lineage>
</organism>
<dbReference type="SUPFAM" id="SSF109998">
    <property type="entry name" value="Triger factor/SurA peptide-binding domain-like"/>
    <property type="match status" value="1"/>
</dbReference>